<evidence type="ECO:0000313" key="7">
    <source>
        <dbReference type="EMBL" id="OLL22227.1"/>
    </source>
</evidence>
<gene>
    <name evidence="7" type="ORF">NEOLI_003927</name>
</gene>
<dbReference type="Gene3D" id="3.30.1180.20">
    <property type="entry name" value="Dihydroxyacetone kinase, domain 2"/>
    <property type="match status" value="1"/>
</dbReference>
<dbReference type="GO" id="GO:0004371">
    <property type="term" value="F:glycerone kinase activity"/>
    <property type="evidence" value="ECO:0007669"/>
    <property type="project" value="InterPro"/>
</dbReference>
<comment type="similarity">
    <text evidence="1">Belongs to the dihydroxyacetone kinase (DAK) family.</text>
</comment>
<dbReference type="GO" id="GO:0005524">
    <property type="term" value="F:ATP binding"/>
    <property type="evidence" value="ECO:0007669"/>
    <property type="project" value="UniProtKB-KW"/>
</dbReference>
<comment type="caution">
    <text evidence="7">The sequence shown here is derived from an EMBL/GenBank/DDBJ whole genome shotgun (WGS) entry which is preliminary data.</text>
</comment>
<dbReference type="FunFam" id="3.30.1180.20:FF:000001">
    <property type="entry name" value="Dihydroxyacetone kinase 1"/>
    <property type="match status" value="1"/>
</dbReference>
<dbReference type="AlphaFoldDB" id="A0A1U7LHU9"/>
<evidence type="ECO:0000256" key="4">
    <source>
        <dbReference type="ARBA" id="ARBA00022777"/>
    </source>
</evidence>
<evidence type="ECO:0000256" key="2">
    <source>
        <dbReference type="ARBA" id="ARBA00022679"/>
    </source>
</evidence>
<keyword evidence="5" id="KW-0067">ATP-binding</keyword>
<dbReference type="EMBL" id="LXFE01003700">
    <property type="protein sequence ID" value="OLL22227.1"/>
    <property type="molecule type" value="Genomic_DNA"/>
</dbReference>
<dbReference type="GO" id="GO:0019563">
    <property type="term" value="P:glycerol catabolic process"/>
    <property type="evidence" value="ECO:0007669"/>
    <property type="project" value="TreeGrafter"/>
</dbReference>
<dbReference type="STRING" id="1198029.A0A1U7LHU9"/>
<dbReference type="InterPro" id="IPR050861">
    <property type="entry name" value="Dihydroxyacetone_Kinase"/>
</dbReference>
<protein>
    <submittedName>
        <fullName evidence="7">Dihydroxyacetone kinase</fullName>
    </submittedName>
</protein>
<dbReference type="SUPFAM" id="SSF82549">
    <property type="entry name" value="DAK1/DegV-like"/>
    <property type="match status" value="1"/>
</dbReference>
<evidence type="ECO:0000256" key="1">
    <source>
        <dbReference type="ARBA" id="ARBA00008757"/>
    </source>
</evidence>
<keyword evidence="3" id="KW-0547">Nucleotide-binding</keyword>
<dbReference type="GO" id="GO:0005829">
    <property type="term" value="C:cytosol"/>
    <property type="evidence" value="ECO:0007669"/>
    <property type="project" value="TreeGrafter"/>
</dbReference>
<evidence type="ECO:0000256" key="3">
    <source>
        <dbReference type="ARBA" id="ARBA00022741"/>
    </source>
</evidence>
<dbReference type="Proteomes" id="UP000186594">
    <property type="component" value="Unassembled WGS sequence"/>
</dbReference>
<dbReference type="Pfam" id="PF02733">
    <property type="entry name" value="Dak1"/>
    <property type="match status" value="1"/>
</dbReference>
<keyword evidence="8" id="KW-1185">Reference proteome</keyword>
<evidence type="ECO:0000259" key="6">
    <source>
        <dbReference type="PROSITE" id="PS51481"/>
    </source>
</evidence>
<feature type="domain" description="DhaK" evidence="6">
    <location>
        <begin position="1"/>
        <end position="157"/>
    </location>
</feature>
<proteinExistence type="inferred from homology"/>
<dbReference type="PROSITE" id="PS51481">
    <property type="entry name" value="DHAK"/>
    <property type="match status" value="1"/>
</dbReference>
<reference evidence="7 8" key="1">
    <citation type="submission" date="2016-04" db="EMBL/GenBank/DDBJ databases">
        <title>Evolutionary innovation and constraint leading to complex multicellularity in the Ascomycota.</title>
        <authorList>
            <person name="Cisse O."/>
            <person name="Nguyen A."/>
            <person name="Hewitt D.A."/>
            <person name="Jedd G."/>
            <person name="Stajich J.E."/>
        </authorList>
    </citation>
    <scope>NUCLEOTIDE SEQUENCE [LARGE SCALE GENOMIC DNA]</scope>
    <source>
        <strain evidence="7 8">DAH-3</strain>
    </source>
</reference>
<dbReference type="OrthoDB" id="1724672at2759"/>
<keyword evidence="4 7" id="KW-0418">Kinase</keyword>
<dbReference type="InterPro" id="IPR004006">
    <property type="entry name" value="DhaK_dom"/>
</dbReference>
<accession>A0A1U7LHU9</accession>
<organism evidence="7 8">
    <name type="scientific">Neolecta irregularis (strain DAH-3)</name>
    <dbReference type="NCBI Taxonomy" id="1198029"/>
    <lineage>
        <taxon>Eukaryota</taxon>
        <taxon>Fungi</taxon>
        <taxon>Dikarya</taxon>
        <taxon>Ascomycota</taxon>
        <taxon>Taphrinomycotina</taxon>
        <taxon>Neolectales</taxon>
        <taxon>Neolectaceae</taxon>
        <taxon>Neolecta</taxon>
    </lineage>
</organism>
<dbReference type="PANTHER" id="PTHR28629">
    <property type="entry name" value="TRIOKINASE/FMN CYCLASE"/>
    <property type="match status" value="1"/>
</dbReference>
<sequence length="193" mass="21641">MGASLDHTFVPNRSPNFDDDQGDEIYYGMEIHNENGNQKVYPIPSTSELARHLLRCLFDPQDIERAYVLFEPNHYVVLMINNLGDLSNLELLSFASVVNEQIQEDYDINPLRVYVGTFMTSLSGKGASITVLNISKTILGDEKVLKLLDKPVSAPVWSMSIDWKCKGVVIAKEQDCQTKWQSSGLKASGSIHF</sequence>
<dbReference type="PANTHER" id="PTHR28629:SF14">
    <property type="entry name" value="DIHYDROXYACETONE KINASE 1"/>
    <property type="match status" value="1"/>
</dbReference>
<evidence type="ECO:0000256" key="5">
    <source>
        <dbReference type="ARBA" id="ARBA00022840"/>
    </source>
</evidence>
<name>A0A1U7LHU9_NEOID</name>
<keyword evidence="2" id="KW-0808">Transferase</keyword>
<dbReference type="OMA" id="YVVLMIN"/>
<evidence type="ECO:0000313" key="8">
    <source>
        <dbReference type="Proteomes" id="UP000186594"/>
    </source>
</evidence>